<sequence length="84" mass="8941">MLASNLRQDDTCLVNLADNKAAVNSSRGHVSDFTVHLNSTVVSLSQSIPQLRYSTAATCGVALEEVPSLSLLPESKDPEVEISV</sequence>
<evidence type="ECO:0000313" key="2">
    <source>
        <dbReference type="Proteomes" id="UP000499080"/>
    </source>
</evidence>
<reference evidence="1 2" key="1">
    <citation type="journal article" date="2019" name="Sci. Rep.">
        <title>Orb-weaving spider Araneus ventricosus genome elucidates the spidroin gene catalogue.</title>
        <authorList>
            <person name="Kono N."/>
            <person name="Nakamura H."/>
            <person name="Ohtoshi R."/>
            <person name="Moran D.A.P."/>
            <person name="Shinohara A."/>
            <person name="Yoshida Y."/>
            <person name="Fujiwara M."/>
            <person name="Mori M."/>
            <person name="Tomita M."/>
            <person name="Arakawa K."/>
        </authorList>
    </citation>
    <scope>NUCLEOTIDE SEQUENCE [LARGE SCALE GENOMIC DNA]</scope>
</reference>
<organism evidence="1 2">
    <name type="scientific">Araneus ventricosus</name>
    <name type="common">Orbweaver spider</name>
    <name type="synonym">Epeira ventricosa</name>
    <dbReference type="NCBI Taxonomy" id="182803"/>
    <lineage>
        <taxon>Eukaryota</taxon>
        <taxon>Metazoa</taxon>
        <taxon>Ecdysozoa</taxon>
        <taxon>Arthropoda</taxon>
        <taxon>Chelicerata</taxon>
        <taxon>Arachnida</taxon>
        <taxon>Araneae</taxon>
        <taxon>Araneomorphae</taxon>
        <taxon>Entelegynae</taxon>
        <taxon>Araneoidea</taxon>
        <taxon>Araneidae</taxon>
        <taxon>Araneus</taxon>
    </lineage>
</organism>
<evidence type="ECO:0000313" key="1">
    <source>
        <dbReference type="EMBL" id="GBN68017.1"/>
    </source>
</evidence>
<dbReference type="EMBL" id="BGPR01015105">
    <property type="protein sequence ID" value="GBN68017.1"/>
    <property type="molecule type" value="Genomic_DNA"/>
</dbReference>
<gene>
    <name evidence="1" type="ORF">AVEN_95961_1</name>
</gene>
<name>A0A4Y2QXB2_ARAVE</name>
<comment type="caution">
    <text evidence="1">The sequence shown here is derived from an EMBL/GenBank/DDBJ whole genome shotgun (WGS) entry which is preliminary data.</text>
</comment>
<accession>A0A4Y2QXB2</accession>
<keyword evidence="2" id="KW-1185">Reference proteome</keyword>
<dbReference type="Proteomes" id="UP000499080">
    <property type="component" value="Unassembled WGS sequence"/>
</dbReference>
<dbReference type="AlphaFoldDB" id="A0A4Y2QXB2"/>
<proteinExistence type="predicted"/>
<protein>
    <submittedName>
        <fullName evidence="1">Uncharacterized protein</fullName>
    </submittedName>
</protein>